<evidence type="ECO:0000313" key="3">
    <source>
        <dbReference type="EMBL" id="PZP55864.1"/>
    </source>
</evidence>
<protein>
    <recommendedName>
        <fullName evidence="5">Glycosyl transferase family 1</fullName>
    </recommendedName>
</protein>
<evidence type="ECO:0000313" key="4">
    <source>
        <dbReference type="Proteomes" id="UP000249739"/>
    </source>
</evidence>
<dbReference type="PANTHER" id="PTHR45947:SF14">
    <property type="entry name" value="SLL1723 PROTEIN"/>
    <property type="match status" value="1"/>
</dbReference>
<dbReference type="InterPro" id="IPR050194">
    <property type="entry name" value="Glycosyltransferase_grp1"/>
</dbReference>
<dbReference type="SUPFAM" id="SSF53756">
    <property type="entry name" value="UDP-Glycosyltransferase/glycogen phosphorylase"/>
    <property type="match status" value="1"/>
</dbReference>
<dbReference type="PANTHER" id="PTHR45947">
    <property type="entry name" value="SULFOQUINOVOSYL TRANSFERASE SQD2"/>
    <property type="match status" value="1"/>
</dbReference>
<comment type="caution">
    <text evidence="3">The sequence shown here is derived from an EMBL/GenBank/DDBJ whole genome shotgun (WGS) entry which is preliminary data.</text>
</comment>
<evidence type="ECO:0000259" key="1">
    <source>
        <dbReference type="Pfam" id="PF00534"/>
    </source>
</evidence>
<dbReference type="EMBL" id="QFOT01000047">
    <property type="protein sequence ID" value="PZP55864.1"/>
    <property type="molecule type" value="Genomic_DNA"/>
</dbReference>
<dbReference type="AlphaFoldDB" id="A0A2W5FNB9"/>
<feature type="domain" description="Glycosyltransferase subfamily 4-like N-terminal" evidence="2">
    <location>
        <begin position="84"/>
        <end position="199"/>
    </location>
</feature>
<reference evidence="3 4" key="1">
    <citation type="submission" date="2017-08" db="EMBL/GenBank/DDBJ databases">
        <title>Infants hospitalized years apart are colonized by the same room-sourced microbial strains.</title>
        <authorList>
            <person name="Brooks B."/>
            <person name="Olm M.R."/>
            <person name="Firek B.A."/>
            <person name="Baker R."/>
            <person name="Thomas B.C."/>
            <person name="Morowitz M.J."/>
            <person name="Banfield J.F."/>
        </authorList>
    </citation>
    <scope>NUCLEOTIDE SEQUENCE [LARGE SCALE GENOMIC DNA]</scope>
    <source>
        <strain evidence="3">S2_006_000_R2_64</strain>
    </source>
</reference>
<gene>
    <name evidence="3" type="ORF">DI586_05535</name>
</gene>
<dbReference type="Pfam" id="PF00534">
    <property type="entry name" value="Glycos_transf_1"/>
    <property type="match status" value="1"/>
</dbReference>
<dbReference type="InterPro" id="IPR001296">
    <property type="entry name" value="Glyco_trans_1"/>
</dbReference>
<dbReference type="Gene3D" id="3.40.50.2000">
    <property type="entry name" value="Glycogen Phosphorylase B"/>
    <property type="match status" value="2"/>
</dbReference>
<evidence type="ECO:0008006" key="5">
    <source>
        <dbReference type="Google" id="ProtNLM"/>
    </source>
</evidence>
<dbReference type="Pfam" id="PF13439">
    <property type="entry name" value="Glyco_transf_4"/>
    <property type="match status" value="1"/>
</dbReference>
<dbReference type="GO" id="GO:0016757">
    <property type="term" value="F:glycosyltransferase activity"/>
    <property type="evidence" value="ECO:0007669"/>
    <property type="project" value="InterPro"/>
</dbReference>
<organism evidence="3 4">
    <name type="scientific">Micavibrio aeruginosavorus</name>
    <dbReference type="NCBI Taxonomy" id="349221"/>
    <lineage>
        <taxon>Bacteria</taxon>
        <taxon>Pseudomonadati</taxon>
        <taxon>Bdellovibrionota</taxon>
        <taxon>Bdellovibrionia</taxon>
        <taxon>Bdellovibrionales</taxon>
        <taxon>Pseudobdellovibrionaceae</taxon>
        <taxon>Micavibrio</taxon>
    </lineage>
</organism>
<proteinExistence type="predicted"/>
<feature type="domain" description="Glycosyl transferase family 1" evidence="1">
    <location>
        <begin position="208"/>
        <end position="373"/>
    </location>
</feature>
<dbReference type="InterPro" id="IPR028098">
    <property type="entry name" value="Glyco_trans_4-like_N"/>
</dbReference>
<dbReference type="Proteomes" id="UP000249739">
    <property type="component" value="Unassembled WGS sequence"/>
</dbReference>
<name>A0A2W5FNB9_9BACT</name>
<evidence type="ECO:0000259" key="2">
    <source>
        <dbReference type="Pfam" id="PF13439"/>
    </source>
</evidence>
<accession>A0A2W5FNB9</accession>
<sequence>MGIQAAPRRHQHDYALSVIRFDLMRKAAVFLNQCLPLSEVFVAHQAQAFTRYRPTLIACRKVSPSVETKLPEIILNKTGSLKEKIQETVFKATGYNSLLQKSIRDCDIVHAHFGPVGWLASGIAMREKKPLVVTLHGFDVLKNEISIKTDGPLQASYAANRKKLAQRASAFLCVSDYIKQRAIEFGFPEEKCHVEYLGIPMPQFETPKRQRNTGEPYRLFAAGRLVPFKGHTKLIEAAAIVQEAGYDIELHIAGDGYLRAELEAQAAASLKKYKFHGAQTHENMMTLMRESDIFCHSSMHMPNGQTEAFGLVVLEAQCAGLPVVAFASGGVPEALDAGKTGLLAEEGNAEEFAAKIITLIDHPDLYQKMSDAAPFFVQENFDNRAQVIKLEDMFDRIIAHES</sequence>